<dbReference type="GO" id="GO:0000287">
    <property type="term" value="F:magnesium ion binding"/>
    <property type="evidence" value="ECO:0007669"/>
    <property type="project" value="InterPro"/>
</dbReference>
<dbReference type="Pfam" id="PF02776">
    <property type="entry name" value="TPP_enzyme_N"/>
    <property type="match status" value="1"/>
</dbReference>
<dbReference type="FunFam" id="3.40.50.970:FF:000007">
    <property type="entry name" value="Acetolactate synthase"/>
    <property type="match status" value="1"/>
</dbReference>
<name>A0A327L012_9BRAD</name>
<dbReference type="RefSeq" id="WP_111418728.1">
    <property type="nucleotide sequence ID" value="NZ_NPEX01000044.1"/>
</dbReference>
<evidence type="ECO:0000259" key="4">
    <source>
        <dbReference type="Pfam" id="PF00205"/>
    </source>
</evidence>
<dbReference type="NCBIfam" id="NF006052">
    <property type="entry name" value="PRK08199.1"/>
    <property type="match status" value="1"/>
</dbReference>
<dbReference type="PANTHER" id="PTHR18968">
    <property type="entry name" value="THIAMINE PYROPHOSPHATE ENZYMES"/>
    <property type="match status" value="1"/>
</dbReference>
<dbReference type="GO" id="GO:0005948">
    <property type="term" value="C:acetolactate synthase complex"/>
    <property type="evidence" value="ECO:0007669"/>
    <property type="project" value="TreeGrafter"/>
</dbReference>
<evidence type="ECO:0000256" key="1">
    <source>
        <dbReference type="ARBA" id="ARBA00007812"/>
    </source>
</evidence>
<evidence type="ECO:0000256" key="3">
    <source>
        <dbReference type="RuleBase" id="RU362132"/>
    </source>
</evidence>
<gene>
    <name evidence="7" type="ORF">CH341_09055</name>
</gene>
<proteinExistence type="inferred from homology"/>
<feature type="domain" description="Thiamine pyrophosphate enzyme N-terminal TPP-binding" evidence="6">
    <location>
        <begin position="9"/>
        <end position="123"/>
    </location>
</feature>
<dbReference type="SUPFAM" id="SSF52518">
    <property type="entry name" value="Thiamin diphosphate-binding fold (THDP-binding)"/>
    <property type="match status" value="2"/>
</dbReference>
<dbReference type="AlphaFoldDB" id="A0A327L012"/>
<dbReference type="GO" id="GO:0050660">
    <property type="term" value="F:flavin adenine dinucleotide binding"/>
    <property type="evidence" value="ECO:0007669"/>
    <property type="project" value="TreeGrafter"/>
</dbReference>
<keyword evidence="8" id="KW-1185">Reference proteome</keyword>
<dbReference type="InterPro" id="IPR029061">
    <property type="entry name" value="THDP-binding"/>
</dbReference>
<dbReference type="SUPFAM" id="SSF52467">
    <property type="entry name" value="DHS-like NAD/FAD-binding domain"/>
    <property type="match status" value="1"/>
</dbReference>
<dbReference type="PANTHER" id="PTHR18968:SF120">
    <property type="entry name" value="ACETOLACTATE SYNTHASE LARGE SUBUNIT"/>
    <property type="match status" value="1"/>
</dbReference>
<evidence type="ECO:0000313" key="7">
    <source>
        <dbReference type="EMBL" id="RAI44470.1"/>
    </source>
</evidence>
<comment type="caution">
    <text evidence="7">The sequence shown here is derived from an EMBL/GenBank/DDBJ whole genome shotgun (WGS) entry which is preliminary data.</text>
</comment>
<dbReference type="Gene3D" id="3.40.50.970">
    <property type="match status" value="2"/>
</dbReference>
<dbReference type="CDD" id="cd07035">
    <property type="entry name" value="TPP_PYR_POX_like"/>
    <property type="match status" value="1"/>
</dbReference>
<dbReference type="GO" id="GO:0009099">
    <property type="term" value="P:L-valine biosynthetic process"/>
    <property type="evidence" value="ECO:0007669"/>
    <property type="project" value="TreeGrafter"/>
</dbReference>
<dbReference type="OrthoDB" id="4494979at2"/>
<dbReference type="GO" id="GO:0003984">
    <property type="term" value="F:acetolactate synthase activity"/>
    <property type="evidence" value="ECO:0007669"/>
    <property type="project" value="TreeGrafter"/>
</dbReference>
<dbReference type="InterPro" id="IPR029035">
    <property type="entry name" value="DHS-like_NAD/FAD-binding_dom"/>
</dbReference>
<dbReference type="Gene3D" id="3.40.50.1220">
    <property type="entry name" value="TPP-binding domain"/>
    <property type="match status" value="1"/>
</dbReference>
<protein>
    <submittedName>
        <fullName evidence="7">Thiamine pyrophosphate-binding protein</fullName>
    </submittedName>
</protein>
<dbReference type="InterPro" id="IPR012001">
    <property type="entry name" value="Thiamin_PyroP_enz_TPP-bd_dom"/>
</dbReference>
<organism evidence="7 8">
    <name type="scientific">Rhodoplanes roseus</name>
    <dbReference type="NCBI Taxonomy" id="29409"/>
    <lineage>
        <taxon>Bacteria</taxon>
        <taxon>Pseudomonadati</taxon>
        <taxon>Pseudomonadota</taxon>
        <taxon>Alphaproteobacteria</taxon>
        <taxon>Hyphomicrobiales</taxon>
        <taxon>Nitrobacteraceae</taxon>
        <taxon>Rhodoplanes</taxon>
    </lineage>
</organism>
<dbReference type="GO" id="GO:0030976">
    <property type="term" value="F:thiamine pyrophosphate binding"/>
    <property type="evidence" value="ECO:0007669"/>
    <property type="project" value="InterPro"/>
</dbReference>
<evidence type="ECO:0000259" key="5">
    <source>
        <dbReference type="Pfam" id="PF02775"/>
    </source>
</evidence>
<accession>A0A327L012</accession>
<dbReference type="InterPro" id="IPR011766">
    <property type="entry name" value="TPP_enzyme_TPP-bd"/>
</dbReference>
<feature type="domain" description="Thiamine pyrophosphate enzyme TPP-binding" evidence="5">
    <location>
        <begin position="389"/>
        <end position="534"/>
    </location>
</feature>
<dbReference type="InterPro" id="IPR012000">
    <property type="entry name" value="Thiamin_PyroP_enz_cen_dom"/>
</dbReference>
<keyword evidence="2 3" id="KW-0786">Thiamine pyrophosphate</keyword>
<dbReference type="Pfam" id="PF00205">
    <property type="entry name" value="TPP_enzyme_M"/>
    <property type="match status" value="1"/>
</dbReference>
<evidence type="ECO:0000256" key="2">
    <source>
        <dbReference type="ARBA" id="ARBA00023052"/>
    </source>
</evidence>
<comment type="similarity">
    <text evidence="1 3">Belongs to the TPP enzyme family.</text>
</comment>
<feature type="domain" description="Thiamine pyrophosphate enzyme central" evidence="4">
    <location>
        <begin position="195"/>
        <end position="329"/>
    </location>
</feature>
<evidence type="ECO:0000313" key="8">
    <source>
        <dbReference type="Proteomes" id="UP000249130"/>
    </source>
</evidence>
<sequence>MRPQQNLRTAAEALVDQLIVNGVQHVFCVPGESYLAVLDAFHDRDITVTVCRQEGGAAMMAEAIGKATGRPGVCFVTRGPGATNASPGIHIAQQDSSPMILFIGQVGRDQKEREAFQEVDYRAMFGGMAKWVVEITDPARMPELVSRAFYEATSGRPGPVVVALPQDVLTERIETPPAPPFSPVETEAGPAAMAALQDMLLAAQRPMLLLGGSRWSEEGCAAIADFAVRFDLPVATTFRRTHLFDALHPCFAGDLGIGPNPKLLARVKAADLVILVGGRLGEMPSQGYTLIDIPGPQTTFVHVHPGAQELGRVYRPHLAVNATPAAFARAAAALQPPAAVPWAGAAATAHADYLAWTETPTDVPGGINLGRVMLWLRDNLPADSYVTNGAGNYASWIHRYYRFRRFATQVAPISGSMGYAVPSAVAMKRLHPDRTVVSVNGDGDFLMNGQEFATAVQYGLPVIVLVCDNGIYGTIRMHQEREYPGRVSATTLRNPDFAAYARAFGGFGATVERTEDFAAAFRAAQESGLPAILHLKVDPEAITPTATLAGIRETALARRQV</sequence>
<dbReference type="EMBL" id="NPEX01000044">
    <property type="protein sequence ID" value="RAI44470.1"/>
    <property type="molecule type" value="Genomic_DNA"/>
</dbReference>
<dbReference type="CDD" id="cd00568">
    <property type="entry name" value="TPP_enzymes"/>
    <property type="match status" value="1"/>
</dbReference>
<dbReference type="Pfam" id="PF02775">
    <property type="entry name" value="TPP_enzyme_C"/>
    <property type="match status" value="1"/>
</dbReference>
<dbReference type="InterPro" id="IPR045229">
    <property type="entry name" value="TPP_enz"/>
</dbReference>
<dbReference type="GO" id="GO:0009097">
    <property type="term" value="P:isoleucine biosynthetic process"/>
    <property type="evidence" value="ECO:0007669"/>
    <property type="project" value="TreeGrafter"/>
</dbReference>
<reference evidence="7 8" key="1">
    <citation type="submission" date="2017-07" db="EMBL/GenBank/DDBJ databases">
        <title>Draft Genome Sequences of Select Purple Nonsulfur Bacteria.</title>
        <authorList>
            <person name="Lasarre B."/>
            <person name="Mckinlay J.B."/>
        </authorList>
    </citation>
    <scope>NUCLEOTIDE SEQUENCE [LARGE SCALE GENOMIC DNA]</scope>
    <source>
        <strain evidence="7 8">DSM 5909</strain>
    </source>
</reference>
<dbReference type="Proteomes" id="UP000249130">
    <property type="component" value="Unassembled WGS sequence"/>
</dbReference>
<evidence type="ECO:0000259" key="6">
    <source>
        <dbReference type="Pfam" id="PF02776"/>
    </source>
</evidence>